<keyword evidence="3" id="KW-0732">Signal</keyword>
<accession>A0A8J2KAX1</accession>
<dbReference type="GO" id="GO:0004185">
    <property type="term" value="F:serine-type carboxypeptidase activity"/>
    <property type="evidence" value="ECO:0007669"/>
    <property type="project" value="InterPro"/>
</dbReference>
<keyword evidence="7" id="KW-1185">Reference proteome</keyword>
<evidence type="ECO:0000313" key="6">
    <source>
        <dbReference type="EMBL" id="CAG7785438.1"/>
    </source>
</evidence>
<dbReference type="OrthoDB" id="443318at2759"/>
<evidence type="ECO:0000256" key="2">
    <source>
        <dbReference type="ARBA" id="ARBA00022670"/>
    </source>
</evidence>
<keyword evidence="4" id="KW-0378">Hydrolase</keyword>
<dbReference type="GO" id="GO:0006508">
    <property type="term" value="P:proteolysis"/>
    <property type="evidence" value="ECO:0007669"/>
    <property type="project" value="UniProtKB-KW"/>
</dbReference>
<evidence type="ECO:0000256" key="1">
    <source>
        <dbReference type="ARBA" id="ARBA00022645"/>
    </source>
</evidence>
<dbReference type="InterPro" id="IPR001563">
    <property type="entry name" value="Peptidase_S10"/>
</dbReference>
<organism evidence="6 7">
    <name type="scientific">Allacma fusca</name>
    <dbReference type="NCBI Taxonomy" id="39272"/>
    <lineage>
        <taxon>Eukaryota</taxon>
        <taxon>Metazoa</taxon>
        <taxon>Ecdysozoa</taxon>
        <taxon>Arthropoda</taxon>
        <taxon>Hexapoda</taxon>
        <taxon>Collembola</taxon>
        <taxon>Symphypleona</taxon>
        <taxon>Sminthuridae</taxon>
        <taxon>Allacma</taxon>
    </lineage>
</organism>
<protein>
    <submittedName>
        <fullName evidence="6">Uncharacterized protein</fullName>
    </submittedName>
</protein>
<evidence type="ECO:0000256" key="4">
    <source>
        <dbReference type="ARBA" id="ARBA00022801"/>
    </source>
</evidence>
<proteinExistence type="predicted"/>
<evidence type="ECO:0000256" key="5">
    <source>
        <dbReference type="ARBA" id="ARBA00023180"/>
    </source>
</evidence>
<gene>
    <name evidence="6" type="ORF">AFUS01_LOCUS24063</name>
</gene>
<name>A0A8J2KAX1_9HEXA</name>
<keyword evidence="2" id="KW-0645">Protease</keyword>
<dbReference type="EMBL" id="CAJVCH010296638">
    <property type="protein sequence ID" value="CAG7785438.1"/>
    <property type="molecule type" value="Genomic_DNA"/>
</dbReference>
<dbReference type="AlphaFoldDB" id="A0A8J2KAX1"/>
<evidence type="ECO:0000256" key="3">
    <source>
        <dbReference type="ARBA" id="ARBA00022729"/>
    </source>
</evidence>
<evidence type="ECO:0000313" key="7">
    <source>
        <dbReference type="Proteomes" id="UP000708208"/>
    </source>
</evidence>
<dbReference type="Pfam" id="PF00450">
    <property type="entry name" value="Peptidase_S10"/>
    <property type="match status" value="1"/>
</dbReference>
<keyword evidence="1" id="KW-0121">Carboxypeptidase</keyword>
<dbReference type="PANTHER" id="PTHR11802:SF472">
    <property type="entry name" value="SERINE CARBOXYPEPTIDASE CPVL-RELATED"/>
    <property type="match status" value="1"/>
</dbReference>
<dbReference type="PANTHER" id="PTHR11802">
    <property type="entry name" value="SERINE PROTEASE FAMILY S10 SERINE CARBOXYPEPTIDASE"/>
    <property type="match status" value="1"/>
</dbReference>
<reference evidence="6" key="1">
    <citation type="submission" date="2021-06" db="EMBL/GenBank/DDBJ databases">
        <authorList>
            <person name="Hodson N. C."/>
            <person name="Mongue J. A."/>
            <person name="Jaron S. K."/>
        </authorList>
    </citation>
    <scope>NUCLEOTIDE SEQUENCE</scope>
</reference>
<sequence>MKTVPVKTFLLIFGANVLENFARSEEFYNSGPLFLSPYILQGRIQEARRDSKVNNKIKCSKNIESYSGYLTVNFNYNSNLFFWFFPAETKQQNAPLVLFLNGGPGEPSTSEVFLNGPLKFNKNGDVDFREKSHSWTSTQSIIYLDSPVGTGFSFTDDPKGYSQNNEEVVDNIYLAFMQFLQIFYEYKDVPFYIVGLSYGGKFATALAQRIDQANSAGPFYLPLKGLLLLNPLLDPVIQSRLAHAHYNFGLYDENTRIILENFEEVLAELVKTNEIPMAAKLMDEMYGIHFNTTSIFHQKSGYKSIYEGLLDPDISSERFTPRDLIQQNKIRNEIHAGDLAFSSNSPTVILALLGDLFSSVSTTLGYLLASGEYKIWIVNCQLDLLLPPSNIDTVLKNLAWAGYNDFFNAEQSVWRSEGQIAGYCKQCGHFTRVILRLAGHTPYFDVPQWTAEILGKFLH</sequence>
<keyword evidence="5" id="KW-0325">Glycoprotein</keyword>
<dbReference type="Proteomes" id="UP000708208">
    <property type="component" value="Unassembled WGS sequence"/>
</dbReference>
<comment type="caution">
    <text evidence="6">The sequence shown here is derived from an EMBL/GenBank/DDBJ whole genome shotgun (WGS) entry which is preliminary data.</text>
</comment>